<evidence type="ECO:0000313" key="3">
    <source>
        <dbReference type="EMBL" id="OGZ33467.1"/>
    </source>
</evidence>
<organism evidence="3 4">
    <name type="scientific">Candidatus Portnoybacteria bacterium RBG_19FT_COMBO_36_7</name>
    <dbReference type="NCBI Taxonomy" id="1801992"/>
    <lineage>
        <taxon>Bacteria</taxon>
        <taxon>Candidatus Portnoyibacteriota</taxon>
    </lineage>
</organism>
<dbReference type="PANTHER" id="PTHR45947:SF3">
    <property type="entry name" value="SULFOQUINOVOSYL TRANSFERASE SQD2"/>
    <property type="match status" value="1"/>
</dbReference>
<dbReference type="SUPFAM" id="SSF53756">
    <property type="entry name" value="UDP-Glycosyltransferase/glycogen phosphorylase"/>
    <property type="match status" value="1"/>
</dbReference>
<name>A0A1G2F6B9_9BACT</name>
<gene>
    <name evidence="3" type="ORF">A2Y98_03000</name>
</gene>
<feature type="domain" description="Glycosyltransferase subfamily 4-like N-terminal" evidence="2">
    <location>
        <begin position="15"/>
        <end position="176"/>
    </location>
</feature>
<dbReference type="Gene3D" id="3.40.50.2000">
    <property type="entry name" value="Glycogen Phosphorylase B"/>
    <property type="match status" value="2"/>
</dbReference>
<evidence type="ECO:0000259" key="1">
    <source>
        <dbReference type="Pfam" id="PF00534"/>
    </source>
</evidence>
<dbReference type="PANTHER" id="PTHR45947">
    <property type="entry name" value="SULFOQUINOVOSYL TRANSFERASE SQD2"/>
    <property type="match status" value="1"/>
</dbReference>
<dbReference type="InterPro" id="IPR028098">
    <property type="entry name" value="Glyco_trans_4-like_N"/>
</dbReference>
<evidence type="ECO:0008006" key="5">
    <source>
        <dbReference type="Google" id="ProtNLM"/>
    </source>
</evidence>
<dbReference type="AlphaFoldDB" id="A0A1G2F6B9"/>
<comment type="caution">
    <text evidence="3">The sequence shown here is derived from an EMBL/GenBank/DDBJ whole genome shotgun (WGS) entry which is preliminary data.</text>
</comment>
<dbReference type="InterPro" id="IPR001296">
    <property type="entry name" value="Glyco_trans_1"/>
</dbReference>
<dbReference type="GO" id="GO:0016757">
    <property type="term" value="F:glycosyltransferase activity"/>
    <property type="evidence" value="ECO:0007669"/>
    <property type="project" value="InterPro"/>
</dbReference>
<proteinExistence type="predicted"/>
<dbReference type="EMBL" id="MHMW01000029">
    <property type="protein sequence ID" value="OGZ33467.1"/>
    <property type="molecule type" value="Genomic_DNA"/>
</dbReference>
<accession>A0A1G2F6B9</accession>
<dbReference type="Proteomes" id="UP000179099">
    <property type="component" value="Unassembled WGS sequence"/>
</dbReference>
<evidence type="ECO:0000313" key="4">
    <source>
        <dbReference type="Proteomes" id="UP000179099"/>
    </source>
</evidence>
<dbReference type="Pfam" id="PF13439">
    <property type="entry name" value="Glyco_transf_4"/>
    <property type="match status" value="1"/>
</dbReference>
<dbReference type="STRING" id="1801992.A2Y98_03000"/>
<feature type="domain" description="Glycosyl transferase family 1" evidence="1">
    <location>
        <begin position="187"/>
        <end position="346"/>
    </location>
</feature>
<dbReference type="InterPro" id="IPR050194">
    <property type="entry name" value="Glycosyltransferase_grp1"/>
</dbReference>
<sequence length="370" mass="42024">MKIAYFIGTLKKEDGVTRVLLALIGEAQKKGIESMIITGWAEDTSISPVPVIQVPSVVFPLYKEYRLSISGIKGFSKKLDEFKPDIIHLHSPDTIGWSALKYSKKRKIPIVATYHTDFGRYLSYYHLSFLRPAVWSVLRRLYKQMRFVTTPSKVISDELTAHNIPNVYTTPWGVDFKKFDQSFRSQAWNEEIAKDRNKTVLLCVCRLTWEKDLKTLAEAYNLLKKNRDDFIMVIAGDGPARKELEKMMPGAIFLGHLEGTEFSKVYASSDIFVFPSTTETFGNVTIEAMASGLVPVVADAGGSKSLVKDGQNGFLTIPKDPADVSKKVCLLLDNKEIYQQMRKNALEFSKDFTWEKVFDNLLQMYIKLTK</sequence>
<protein>
    <recommendedName>
        <fullName evidence="5">Glycosyl transferase family 1</fullName>
    </recommendedName>
</protein>
<reference evidence="3 4" key="1">
    <citation type="journal article" date="2016" name="Nat. Commun.">
        <title>Thousands of microbial genomes shed light on interconnected biogeochemical processes in an aquifer system.</title>
        <authorList>
            <person name="Anantharaman K."/>
            <person name="Brown C.T."/>
            <person name="Hug L.A."/>
            <person name="Sharon I."/>
            <person name="Castelle C.J."/>
            <person name="Probst A.J."/>
            <person name="Thomas B.C."/>
            <person name="Singh A."/>
            <person name="Wilkins M.J."/>
            <person name="Karaoz U."/>
            <person name="Brodie E.L."/>
            <person name="Williams K.H."/>
            <person name="Hubbard S.S."/>
            <person name="Banfield J.F."/>
        </authorList>
    </citation>
    <scope>NUCLEOTIDE SEQUENCE [LARGE SCALE GENOMIC DNA]</scope>
</reference>
<dbReference type="CDD" id="cd03814">
    <property type="entry name" value="GT4-like"/>
    <property type="match status" value="1"/>
</dbReference>
<dbReference type="Pfam" id="PF00534">
    <property type="entry name" value="Glycos_transf_1"/>
    <property type="match status" value="1"/>
</dbReference>
<evidence type="ECO:0000259" key="2">
    <source>
        <dbReference type="Pfam" id="PF13439"/>
    </source>
</evidence>